<keyword evidence="2" id="KW-1185">Reference proteome</keyword>
<name>A0A840G7N8_RHOTE</name>
<dbReference type="EMBL" id="JACIGE010000010">
    <property type="protein sequence ID" value="MBB4248353.1"/>
    <property type="molecule type" value="Genomic_DNA"/>
</dbReference>
<comment type="caution">
    <text evidence="1">The sequence shown here is derived from an EMBL/GenBank/DDBJ whole genome shotgun (WGS) entry which is preliminary data.</text>
</comment>
<dbReference type="OrthoDB" id="9188296at2"/>
<accession>A0A840G7N8</accession>
<sequence>MKSADHLHALPMIDSAAAEQTRATSVSMATTLIMNLLRCVLFLIKNRLSVISFRGYRDIGGDNIVIVVAPSPRLHAIFGEDCAWRQRRPDGELTIYTWFADRFGCRVEWEEVTCL</sequence>
<gene>
    <name evidence="1" type="ORF">GGD90_002745</name>
</gene>
<organism evidence="1 2">
    <name type="scientific">Rhodocyclus tenuis</name>
    <name type="common">Rhodospirillum tenue</name>
    <dbReference type="NCBI Taxonomy" id="1066"/>
    <lineage>
        <taxon>Bacteria</taxon>
        <taxon>Pseudomonadati</taxon>
        <taxon>Pseudomonadota</taxon>
        <taxon>Betaproteobacteria</taxon>
        <taxon>Rhodocyclales</taxon>
        <taxon>Rhodocyclaceae</taxon>
        <taxon>Rhodocyclus</taxon>
    </lineage>
</organism>
<dbReference type="RefSeq" id="WP_153117401.1">
    <property type="nucleotide sequence ID" value="NZ_JACIGE010000010.1"/>
</dbReference>
<evidence type="ECO:0000313" key="1">
    <source>
        <dbReference type="EMBL" id="MBB4248353.1"/>
    </source>
</evidence>
<proteinExistence type="predicted"/>
<dbReference type="Proteomes" id="UP000587070">
    <property type="component" value="Unassembled WGS sequence"/>
</dbReference>
<evidence type="ECO:0000313" key="2">
    <source>
        <dbReference type="Proteomes" id="UP000587070"/>
    </source>
</evidence>
<protein>
    <submittedName>
        <fullName evidence="1">Uncharacterized protein</fullName>
    </submittedName>
</protein>
<dbReference type="AlphaFoldDB" id="A0A840G7N8"/>
<reference evidence="1 2" key="1">
    <citation type="submission" date="2020-08" db="EMBL/GenBank/DDBJ databases">
        <title>Genome sequencing of Purple Non-Sulfur Bacteria from various extreme environments.</title>
        <authorList>
            <person name="Mayer M."/>
        </authorList>
    </citation>
    <scope>NUCLEOTIDE SEQUENCE [LARGE SCALE GENOMIC DNA]</scope>
    <source>
        <strain evidence="1 2">2761</strain>
    </source>
</reference>